<dbReference type="NCBIfam" id="TIGR03598">
    <property type="entry name" value="GTPase_YsxC"/>
    <property type="match status" value="1"/>
</dbReference>
<evidence type="ECO:0000256" key="10">
    <source>
        <dbReference type="SAM" id="MobiDB-lite"/>
    </source>
</evidence>
<evidence type="ECO:0000256" key="3">
    <source>
        <dbReference type="ARBA" id="ARBA00022618"/>
    </source>
</evidence>
<dbReference type="HAMAP" id="MF_00321">
    <property type="entry name" value="GTPase_EngB"/>
    <property type="match status" value="1"/>
</dbReference>
<feature type="compositionally biased region" description="Polar residues" evidence="10">
    <location>
        <begin position="67"/>
        <end position="76"/>
    </location>
</feature>
<organism evidence="12">
    <name type="scientific">Amphora coffeiformis</name>
    <dbReference type="NCBI Taxonomy" id="265554"/>
    <lineage>
        <taxon>Eukaryota</taxon>
        <taxon>Sar</taxon>
        <taxon>Stramenopiles</taxon>
        <taxon>Ochrophyta</taxon>
        <taxon>Bacillariophyta</taxon>
        <taxon>Bacillariophyceae</taxon>
        <taxon>Bacillariophycidae</taxon>
        <taxon>Thalassiophysales</taxon>
        <taxon>Catenulaceae</taxon>
        <taxon>Amphora</taxon>
    </lineage>
</organism>
<feature type="domain" description="EngB-type G" evidence="11">
    <location>
        <begin position="395"/>
        <end position="603"/>
    </location>
</feature>
<dbReference type="InterPro" id="IPR019987">
    <property type="entry name" value="GTP-bd_ribosome_bio_YsxC"/>
</dbReference>
<dbReference type="GO" id="GO:0051301">
    <property type="term" value="P:cell division"/>
    <property type="evidence" value="ECO:0007669"/>
    <property type="project" value="UniProtKB-KW"/>
</dbReference>
<evidence type="ECO:0000256" key="7">
    <source>
        <dbReference type="ARBA" id="ARBA00023134"/>
    </source>
</evidence>
<keyword evidence="6" id="KW-0460">Magnesium</keyword>
<dbReference type="InterPro" id="IPR006073">
    <property type="entry name" value="GTP-bd"/>
</dbReference>
<comment type="similarity">
    <text evidence="2">Belongs to the TRAFAC class TrmE-Era-EngA-EngB-Septin-like GTPase superfamily. EngB GTPase family.</text>
</comment>
<dbReference type="InterPro" id="IPR030393">
    <property type="entry name" value="G_ENGB_dom"/>
</dbReference>
<dbReference type="PANTHER" id="PTHR11649">
    <property type="entry name" value="MSS1/TRME-RELATED GTP-BINDING PROTEIN"/>
    <property type="match status" value="1"/>
</dbReference>
<dbReference type="Gene3D" id="3.40.50.300">
    <property type="entry name" value="P-loop containing nucleotide triphosphate hydrolases"/>
    <property type="match status" value="1"/>
</dbReference>
<dbReference type="PANTHER" id="PTHR11649:SF13">
    <property type="entry name" value="ENGB-TYPE G DOMAIN-CONTAINING PROTEIN"/>
    <property type="match status" value="1"/>
</dbReference>
<dbReference type="GO" id="GO:0005525">
    <property type="term" value="F:GTP binding"/>
    <property type="evidence" value="ECO:0007669"/>
    <property type="project" value="UniProtKB-KW"/>
</dbReference>
<sequence length="603" mass="66926">MRKCVFVAARLSVCWWLLRAPFAVAFVGHLPLSSLSPSLTSRTATTSASVRYSTTSGSDETKASVAGGTSSNGSNERLSRPERKALERKRKQQKNSDGRRPSKPQKTKKYQLHSTAVSELNENSSPEDVVRAIKRAQNNHDNHDLRVITRFLLHETDDSYAYGFKGSLLARLAVAALHLQQHSPAARAIEKRRIDYRSSMLPLESAALVRNLLRVHNVTDAWNVLEDELSLPLEGTVLTYDENRDRLKHRAYALASIASRHFFEVEPWEAVYACERIAAMGSILHQAGMKPEDLDLPWDRLLRGASQCQAAVRNGEVSLEEEQPASGLATNDDTDEHIRRAQKLPCNLVYAVLNAMLSVPSENSDRVYELLSNALVRRVIFITGAVAMEGCPPADRGEAAFVGRSNVGKSSLVNMVTNRKSLAYTSKRPGKTQQFNFFAVNDKPGREKEIKYGDDVDGEKDADSFYLVDLPGFGYAKVPEKQRQQWASFMDEYISSRGDTLKVLFHLVDGRHGPTDEDGAIMKKVSEVLPPYTRYVVVLTKSDKNVKGPNKTNTGKVSIDVMESLGKTMKANGVGSAPVVMTSAETKLGRDAVWNYLRLAAER</sequence>
<evidence type="ECO:0000256" key="6">
    <source>
        <dbReference type="ARBA" id="ARBA00022842"/>
    </source>
</evidence>
<dbReference type="PROSITE" id="PS51706">
    <property type="entry name" value="G_ENGB"/>
    <property type="match status" value="1"/>
</dbReference>
<evidence type="ECO:0000256" key="2">
    <source>
        <dbReference type="ARBA" id="ARBA00009638"/>
    </source>
</evidence>
<evidence type="ECO:0000313" key="12">
    <source>
        <dbReference type="EMBL" id="CAE0412547.1"/>
    </source>
</evidence>
<keyword evidence="7" id="KW-0342">GTP-binding</keyword>
<keyword evidence="8" id="KW-0717">Septation</keyword>
<reference evidence="12" key="1">
    <citation type="submission" date="2021-01" db="EMBL/GenBank/DDBJ databases">
        <authorList>
            <person name="Corre E."/>
            <person name="Pelletier E."/>
            <person name="Niang G."/>
            <person name="Scheremetjew M."/>
            <person name="Finn R."/>
            <person name="Kale V."/>
            <person name="Holt S."/>
            <person name="Cochrane G."/>
            <person name="Meng A."/>
            <person name="Brown T."/>
            <person name="Cohen L."/>
        </authorList>
    </citation>
    <scope>NUCLEOTIDE SEQUENCE</scope>
    <source>
        <strain evidence="12">CCMP127</strain>
    </source>
</reference>
<keyword evidence="3" id="KW-0132">Cell division</keyword>
<evidence type="ECO:0000256" key="9">
    <source>
        <dbReference type="ARBA" id="ARBA00023306"/>
    </source>
</evidence>
<gene>
    <name evidence="12" type="ORF">ACOF00016_LOCUS9810</name>
</gene>
<evidence type="ECO:0000259" key="11">
    <source>
        <dbReference type="PROSITE" id="PS51706"/>
    </source>
</evidence>
<name>A0A7S3L5M9_9STRA</name>
<keyword evidence="9" id="KW-0131">Cell cycle</keyword>
<dbReference type="AlphaFoldDB" id="A0A7S3L5M9"/>
<evidence type="ECO:0000256" key="4">
    <source>
        <dbReference type="ARBA" id="ARBA00022723"/>
    </source>
</evidence>
<evidence type="ECO:0000256" key="1">
    <source>
        <dbReference type="ARBA" id="ARBA00001946"/>
    </source>
</evidence>
<dbReference type="SUPFAM" id="SSF52540">
    <property type="entry name" value="P-loop containing nucleoside triphosphate hydrolases"/>
    <property type="match status" value="1"/>
</dbReference>
<feature type="compositionally biased region" description="Polar residues" evidence="10">
    <location>
        <begin position="112"/>
        <end position="126"/>
    </location>
</feature>
<dbReference type="EMBL" id="HBIM01011927">
    <property type="protein sequence ID" value="CAE0412547.1"/>
    <property type="molecule type" value="Transcribed_RNA"/>
</dbReference>
<feature type="compositionally biased region" description="Low complexity" evidence="10">
    <location>
        <begin position="37"/>
        <end position="56"/>
    </location>
</feature>
<keyword evidence="5" id="KW-0547">Nucleotide-binding</keyword>
<evidence type="ECO:0000256" key="8">
    <source>
        <dbReference type="ARBA" id="ARBA00023210"/>
    </source>
</evidence>
<keyword evidence="4" id="KW-0479">Metal-binding</keyword>
<feature type="region of interest" description="Disordered" evidence="10">
    <location>
        <begin position="37"/>
        <end position="126"/>
    </location>
</feature>
<comment type="cofactor">
    <cofactor evidence="1">
        <name>Mg(2+)</name>
        <dbReference type="ChEBI" id="CHEBI:18420"/>
    </cofactor>
</comment>
<dbReference type="GO" id="GO:0046872">
    <property type="term" value="F:metal ion binding"/>
    <property type="evidence" value="ECO:0007669"/>
    <property type="project" value="UniProtKB-KW"/>
</dbReference>
<protein>
    <recommendedName>
        <fullName evidence="11">EngB-type G domain-containing protein</fullName>
    </recommendedName>
</protein>
<dbReference type="Pfam" id="PF01926">
    <property type="entry name" value="MMR_HSR1"/>
    <property type="match status" value="1"/>
</dbReference>
<feature type="compositionally biased region" description="Basic residues" evidence="10">
    <location>
        <begin position="101"/>
        <end position="111"/>
    </location>
</feature>
<dbReference type="InterPro" id="IPR027417">
    <property type="entry name" value="P-loop_NTPase"/>
</dbReference>
<dbReference type="CDD" id="cd01876">
    <property type="entry name" value="YihA_EngB"/>
    <property type="match status" value="1"/>
</dbReference>
<evidence type="ECO:0000256" key="5">
    <source>
        <dbReference type="ARBA" id="ARBA00022741"/>
    </source>
</evidence>
<proteinExistence type="inferred from homology"/>
<accession>A0A7S3L5M9</accession>